<comment type="caution">
    <text evidence="11">The sequence shown here is derived from an EMBL/GenBank/DDBJ whole genome shotgun (WGS) entry which is preliminary data.</text>
</comment>
<dbReference type="PANTHER" id="PTHR30561:SF0">
    <property type="entry name" value="GUANIDINIUM EXPORTER"/>
    <property type="match status" value="1"/>
</dbReference>
<feature type="transmembrane region" description="Helical" evidence="10">
    <location>
        <begin position="84"/>
        <end position="103"/>
    </location>
</feature>
<dbReference type="SUPFAM" id="SSF103481">
    <property type="entry name" value="Multidrug resistance efflux transporter EmrE"/>
    <property type="match status" value="1"/>
</dbReference>
<evidence type="ECO:0000256" key="2">
    <source>
        <dbReference type="ARBA" id="ARBA00022448"/>
    </source>
</evidence>
<dbReference type="Pfam" id="PF00893">
    <property type="entry name" value="Multi_Drug_Res"/>
    <property type="match status" value="1"/>
</dbReference>
<keyword evidence="5 10" id="KW-1133">Transmembrane helix</keyword>
<evidence type="ECO:0000256" key="4">
    <source>
        <dbReference type="ARBA" id="ARBA00022692"/>
    </source>
</evidence>
<sequence length="107" mass="11126">MAWGLLILGGCFEVGFTTCLRFVDGFRHVGWTLAFLLAALLSLALLEIASRSIPLGTAYAVWTGIGALGTVVIGMIWFGEPANAVRIALILGLVGCIVGLKLVGGGH</sequence>
<keyword evidence="12" id="KW-1185">Reference proteome</keyword>
<dbReference type="OrthoDB" id="9808638at2"/>
<reference evidence="11 12" key="1">
    <citation type="submission" date="2019-07" db="EMBL/GenBank/DDBJ databases">
        <title>Sphingomonas solaris sp. nov., isolated from a solar panel from Boston, Massachusetts.</title>
        <authorList>
            <person name="Tanner K."/>
            <person name="Pascual J."/>
            <person name="Mancuso C."/>
            <person name="Pereto J."/>
            <person name="Khalil A."/>
            <person name="Vilanova C."/>
        </authorList>
    </citation>
    <scope>NUCLEOTIDE SEQUENCE [LARGE SCALE GENOMIC DNA]</scope>
    <source>
        <strain evidence="11 12">R4DWN</strain>
    </source>
</reference>
<dbReference type="InterPro" id="IPR037185">
    <property type="entry name" value="EmrE-like"/>
</dbReference>
<name>A0A558QYR2_9SPHN</name>
<dbReference type="Proteomes" id="UP000318681">
    <property type="component" value="Unassembled WGS sequence"/>
</dbReference>
<keyword evidence="6 10" id="KW-0472">Membrane</keyword>
<dbReference type="GO" id="GO:0005886">
    <property type="term" value="C:plasma membrane"/>
    <property type="evidence" value="ECO:0007669"/>
    <property type="project" value="UniProtKB-SubCell"/>
</dbReference>
<proteinExistence type="inferred from homology"/>
<comment type="subcellular location">
    <subcellularLocation>
        <location evidence="1 9">Cell membrane</location>
        <topology evidence="1 9">Multi-pass membrane protein</topology>
    </subcellularLocation>
</comment>
<dbReference type="InterPro" id="IPR000390">
    <property type="entry name" value="Small_drug/metabolite_transptr"/>
</dbReference>
<evidence type="ECO:0000256" key="7">
    <source>
        <dbReference type="ARBA" id="ARBA00038151"/>
    </source>
</evidence>
<dbReference type="AlphaFoldDB" id="A0A558QYR2"/>
<accession>A0A558QYR2</accession>
<comment type="similarity">
    <text evidence="7">Belongs to the drug/metabolite transporter (DMT) superfamily. Small multidrug resistance (SMR) (TC 2.A.7.1) family. Gdx/SugE subfamily.</text>
</comment>
<evidence type="ECO:0000256" key="8">
    <source>
        <dbReference type="ARBA" id="ARBA00039168"/>
    </source>
</evidence>
<keyword evidence="3" id="KW-1003">Cell membrane</keyword>
<keyword evidence="4 9" id="KW-0812">Transmembrane</keyword>
<evidence type="ECO:0000256" key="3">
    <source>
        <dbReference type="ARBA" id="ARBA00022475"/>
    </source>
</evidence>
<dbReference type="GO" id="GO:1990961">
    <property type="term" value="P:xenobiotic detoxification by transmembrane export across the plasma membrane"/>
    <property type="evidence" value="ECO:0007669"/>
    <property type="project" value="UniProtKB-ARBA"/>
</dbReference>
<evidence type="ECO:0000256" key="6">
    <source>
        <dbReference type="ARBA" id="ARBA00023136"/>
    </source>
</evidence>
<organism evidence="11 12">
    <name type="scientific">Alterirhizorhabdus solaris</name>
    <dbReference type="NCBI Taxonomy" id="2529389"/>
    <lineage>
        <taxon>Bacteria</taxon>
        <taxon>Pseudomonadati</taxon>
        <taxon>Pseudomonadota</taxon>
        <taxon>Alphaproteobacteria</taxon>
        <taxon>Sphingomonadales</taxon>
        <taxon>Rhizorhabdaceae</taxon>
        <taxon>Alterirhizorhabdus</taxon>
    </lineage>
</organism>
<keyword evidence="2" id="KW-0813">Transport</keyword>
<dbReference type="Gene3D" id="1.10.3730.20">
    <property type="match status" value="1"/>
</dbReference>
<gene>
    <name evidence="11" type="ORF">FOY91_14810</name>
</gene>
<dbReference type="InterPro" id="IPR045324">
    <property type="entry name" value="Small_multidrug_res"/>
</dbReference>
<dbReference type="RefSeq" id="WP_145153599.1">
    <property type="nucleotide sequence ID" value="NZ_VNIM01000067.1"/>
</dbReference>
<evidence type="ECO:0000256" key="1">
    <source>
        <dbReference type="ARBA" id="ARBA00004651"/>
    </source>
</evidence>
<evidence type="ECO:0000256" key="5">
    <source>
        <dbReference type="ARBA" id="ARBA00022989"/>
    </source>
</evidence>
<dbReference type="PANTHER" id="PTHR30561">
    <property type="entry name" value="SMR FAMILY PROTON-DEPENDENT DRUG EFFLUX TRANSPORTER SUGE"/>
    <property type="match status" value="1"/>
</dbReference>
<evidence type="ECO:0000313" key="11">
    <source>
        <dbReference type="EMBL" id="TVV72293.1"/>
    </source>
</evidence>
<protein>
    <recommendedName>
        <fullName evidence="8">Guanidinium exporter</fullName>
    </recommendedName>
</protein>
<dbReference type="EMBL" id="VNIM01000067">
    <property type="protein sequence ID" value="TVV72293.1"/>
    <property type="molecule type" value="Genomic_DNA"/>
</dbReference>
<evidence type="ECO:0000256" key="10">
    <source>
        <dbReference type="SAM" id="Phobius"/>
    </source>
</evidence>
<dbReference type="FunFam" id="1.10.3730.20:FF:000001">
    <property type="entry name" value="Quaternary ammonium compound resistance transporter SugE"/>
    <property type="match status" value="1"/>
</dbReference>
<evidence type="ECO:0000313" key="12">
    <source>
        <dbReference type="Proteomes" id="UP000318681"/>
    </source>
</evidence>
<feature type="transmembrane region" description="Helical" evidence="10">
    <location>
        <begin position="29"/>
        <end position="46"/>
    </location>
</feature>
<feature type="transmembrane region" description="Helical" evidence="10">
    <location>
        <begin position="58"/>
        <end position="78"/>
    </location>
</feature>
<dbReference type="GO" id="GO:0022857">
    <property type="term" value="F:transmembrane transporter activity"/>
    <property type="evidence" value="ECO:0007669"/>
    <property type="project" value="InterPro"/>
</dbReference>
<evidence type="ECO:0000256" key="9">
    <source>
        <dbReference type="RuleBase" id="RU003942"/>
    </source>
</evidence>